<evidence type="ECO:0000313" key="2">
    <source>
        <dbReference type="EMBL" id="EET62426.1"/>
    </source>
</evidence>
<keyword evidence="1" id="KW-0175">Coiled coil</keyword>
<name>C6LA19_9FIRM</name>
<dbReference type="Proteomes" id="UP000005561">
    <property type="component" value="Unassembled WGS sequence"/>
</dbReference>
<reference evidence="2" key="1">
    <citation type="submission" date="2009-07" db="EMBL/GenBank/DDBJ databases">
        <authorList>
            <person name="Weinstock G."/>
            <person name="Sodergren E."/>
            <person name="Clifton S."/>
            <person name="Fulton L."/>
            <person name="Fulton B."/>
            <person name="Courtney L."/>
            <person name="Fronick C."/>
            <person name="Harrison M."/>
            <person name="Strong C."/>
            <person name="Farmer C."/>
            <person name="Delahaunty K."/>
            <person name="Markovic C."/>
            <person name="Hall O."/>
            <person name="Minx P."/>
            <person name="Tomlinson C."/>
            <person name="Mitreva M."/>
            <person name="Nelson J."/>
            <person name="Hou S."/>
            <person name="Wollam A."/>
            <person name="Pepin K.H."/>
            <person name="Johnson M."/>
            <person name="Bhonagiri V."/>
            <person name="Nash W.E."/>
            <person name="Warren W."/>
            <person name="Chinwalla A."/>
            <person name="Mardis E.R."/>
            <person name="Wilson R.K."/>
        </authorList>
    </citation>
    <scope>NUCLEOTIDE SEQUENCE [LARGE SCALE GENOMIC DNA]</scope>
    <source>
        <strain evidence="2">DSM 14469</strain>
    </source>
</reference>
<dbReference type="AlphaFoldDB" id="C6LA19"/>
<sequence>MIWDEADGSAEEKYEKCLGLYRYLQEDGYAHKREQLYLMVHQGMSGKFVKTFFKDDSNISSTDLDMMRCMALLMGEDFVLENFYRKEFTPAEAKQIFGERMAEEAAGKLPELRELIREREHLQETFDLQMKFLKKEREETGKHYQELLEREQENRRLEQELLRARMEQENAALASEKEQVQSENMRLNESLQQIQEERRQLLQMCSELKRQLRESRCGQDNMPPERRYGILQQWLRANQCRREKKQKNDFVKQVISNPAFSKEQLEVILRMVQEGMPLERLEQICVPELAAENMSLLAEYFRRYGDDEEYMNKGTEEKNNG</sequence>
<dbReference type="STRING" id="168384.SAMN05660368_02265"/>
<evidence type="ECO:0000313" key="3">
    <source>
        <dbReference type="Proteomes" id="UP000005561"/>
    </source>
</evidence>
<organism evidence="2 3">
    <name type="scientific">Marvinbryantia formatexigens DSM 14469</name>
    <dbReference type="NCBI Taxonomy" id="478749"/>
    <lineage>
        <taxon>Bacteria</taxon>
        <taxon>Bacillati</taxon>
        <taxon>Bacillota</taxon>
        <taxon>Clostridia</taxon>
        <taxon>Lachnospirales</taxon>
        <taxon>Lachnospiraceae</taxon>
        <taxon>Marvinbryantia</taxon>
    </lineage>
</organism>
<dbReference type="RefSeq" id="WP_006860261.1">
    <property type="nucleotide sequence ID" value="NZ_ACCL02000002.1"/>
</dbReference>
<accession>C6LA19</accession>
<dbReference type="EMBL" id="ACCL02000002">
    <property type="protein sequence ID" value="EET62426.1"/>
    <property type="molecule type" value="Genomic_DNA"/>
</dbReference>
<dbReference type="OrthoDB" id="10014067at2"/>
<proteinExistence type="predicted"/>
<feature type="coiled-coil region" evidence="1">
    <location>
        <begin position="130"/>
        <end position="214"/>
    </location>
</feature>
<gene>
    <name evidence="2" type="ORF">BRYFOR_05461</name>
</gene>
<protein>
    <submittedName>
        <fullName evidence="2">Uncharacterized protein</fullName>
    </submittedName>
</protein>
<keyword evidence="3" id="KW-1185">Reference proteome</keyword>
<evidence type="ECO:0000256" key="1">
    <source>
        <dbReference type="SAM" id="Coils"/>
    </source>
</evidence>
<comment type="caution">
    <text evidence="2">The sequence shown here is derived from an EMBL/GenBank/DDBJ whole genome shotgun (WGS) entry which is preliminary data.</text>
</comment>